<dbReference type="EMBL" id="QOQW01000001">
    <property type="protein sequence ID" value="RCK81709.1"/>
    <property type="molecule type" value="Genomic_DNA"/>
</dbReference>
<evidence type="ECO:0000256" key="1">
    <source>
        <dbReference type="SAM" id="SignalP"/>
    </source>
</evidence>
<name>A0A367ZVH1_9BACT</name>
<comment type="caution">
    <text evidence="2">The sequence shown here is derived from an EMBL/GenBank/DDBJ whole genome shotgun (WGS) entry which is preliminary data.</text>
</comment>
<dbReference type="SUPFAM" id="SSF52317">
    <property type="entry name" value="Class I glutamine amidotransferase-like"/>
    <property type="match status" value="2"/>
</dbReference>
<sequence length="556" mass="60438">MSAARSFHRPLGCLLLALLLFSAPILRAADQPRILYDDTHGQTAGNADWIITGAYSEMADTLTANGFVIDSLSKVSEQGRFTSDLLANYQAVILAEPNHAYREEEAEALVQFVLNGGGAFLIGDHGGADRDGDGVDAVIALNAFCPRFGFSFAGDYIYEAPVAGPLNKDHPVMFGVRAVGAWAGSTFVLQRNAQARAVGLIESRAKKAPYIVAAEAGKGRVVAIGDSSPFDDGVGSGAQNKLHDSYDSFMYSHPQLAYNALVWVTGGVPARRIPSKRVPFFHQAKASEKARNILIDAAHGNAASDKMETFERHMRKLGFKVFYTLNLLTPEMLNRFSLVILPNPSLPLMASEAKALVDWFMAGGRLLMAGDWDSSKLDGRRTLNALLEQLGSVVRLNSDQIWDNIHKTNKPWGVLATVATPDHPVTKGIQTVITWGTCSLISRQQTPLAADSGIELLVVSHPEAFNKDGDKRNDAILYPPNAAIPIMGIERLANGILVIGGCNNFTDYQYPDSDLNQAQPGPNPFVHQTGEFYDNLIQYLARPSVPPRPEAPRSRR</sequence>
<dbReference type="InterPro" id="IPR029062">
    <property type="entry name" value="Class_I_gatase-like"/>
</dbReference>
<dbReference type="AlphaFoldDB" id="A0A367ZVH1"/>
<dbReference type="PANTHER" id="PTHR12969:SF7">
    <property type="entry name" value="INTRAFLAGELLAR TRANSPORT PROTEIN 52 HOMOLOG"/>
    <property type="match status" value="1"/>
</dbReference>
<keyword evidence="1" id="KW-0732">Signal</keyword>
<dbReference type="Proteomes" id="UP000252355">
    <property type="component" value="Unassembled WGS sequence"/>
</dbReference>
<protein>
    <submittedName>
        <fullName evidence="2">Uncharacterized protein</fullName>
    </submittedName>
</protein>
<dbReference type="InterPro" id="IPR039975">
    <property type="entry name" value="IFT52"/>
</dbReference>
<dbReference type="PANTHER" id="PTHR12969">
    <property type="entry name" value="NGD5/OSM-6/IFT52"/>
    <property type="match status" value="1"/>
</dbReference>
<gene>
    <name evidence="2" type="ORF">OZSIB_0843</name>
</gene>
<proteinExistence type="predicted"/>
<organism evidence="2 3">
    <name type="scientific">Candidatus Ozemobacter sibiricus</name>
    <dbReference type="NCBI Taxonomy" id="2268124"/>
    <lineage>
        <taxon>Bacteria</taxon>
        <taxon>Candidatus Ozemobacteria</taxon>
        <taxon>Candidatus Ozemobacterales</taxon>
        <taxon>Candidatus Ozemobacteraceae</taxon>
        <taxon>Candidatus Ozemobacter</taxon>
    </lineage>
</organism>
<evidence type="ECO:0000313" key="2">
    <source>
        <dbReference type="EMBL" id="RCK81709.1"/>
    </source>
</evidence>
<feature type="signal peptide" evidence="1">
    <location>
        <begin position="1"/>
        <end position="28"/>
    </location>
</feature>
<dbReference type="Gene3D" id="3.40.50.880">
    <property type="match status" value="2"/>
</dbReference>
<feature type="chain" id="PRO_5016909074" evidence="1">
    <location>
        <begin position="29"/>
        <end position="556"/>
    </location>
</feature>
<accession>A0A367ZVH1</accession>
<reference evidence="2 3" key="1">
    <citation type="submission" date="2018-05" db="EMBL/GenBank/DDBJ databases">
        <title>A metagenomic window into the 2 km-deep terrestrial subsurface aquifer revealed taxonomically and functionally diverse microbial community comprising novel uncultured bacterial lineages.</title>
        <authorList>
            <person name="Kadnikov V.V."/>
            <person name="Mardanov A.V."/>
            <person name="Beletsky A.V."/>
            <person name="Banks D."/>
            <person name="Pimenov N.V."/>
            <person name="Frank Y.A."/>
            <person name="Karnachuk O.V."/>
            <person name="Ravin N.V."/>
        </authorList>
    </citation>
    <scope>NUCLEOTIDE SEQUENCE [LARGE SCALE GENOMIC DNA]</scope>
    <source>
        <strain evidence="2">BY5</strain>
    </source>
</reference>
<evidence type="ECO:0000313" key="3">
    <source>
        <dbReference type="Proteomes" id="UP000252355"/>
    </source>
</evidence>